<dbReference type="AlphaFoldDB" id="A0A450SKU0"/>
<evidence type="ECO:0000256" key="1">
    <source>
        <dbReference type="ARBA" id="ARBA00009981"/>
    </source>
</evidence>
<feature type="region of interest" description="Disordered" evidence="2">
    <location>
        <begin position="36"/>
        <end position="78"/>
    </location>
</feature>
<dbReference type="SUPFAM" id="SSF143120">
    <property type="entry name" value="YefM-like"/>
    <property type="match status" value="1"/>
</dbReference>
<gene>
    <name evidence="3" type="ORF">BECKDK2373C_GA0170839_104218</name>
</gene>
<protein>
    <submittedName>
        <fullName evidence="3">Antitoxin Phd_YefM, type II toxin-antitoxin system</fullName>
    </submittedName>
</protein>
<evidence type="ECO:0000256" key="2">
    <source>
        <dbReference type="SAM" id="MobiDB-lite"/>
    </source>
</evidence>
<reference evidence="3" key="1">
    <citation type="submission" date="2019-02" db="EMBL/GenBank/DDBJ databases">
        <authorList>
            <person name="Gruber-Vodicka R. H."/>
            <person name="Seah K. B. B."/>
        </authorList>
    </citation>
    <scope>NUCLEOTIDE SEQUENCE</scope>
    <source>
        <strain evidence="3">BECK_DK161</strain>
    </source>
</reference>
<sequence length="78" mass="8755">MNASILDLRYRMKDVLSAIDKNETVVITYRGKPRATLTPIHDEQTRPDPATHPFFGMNHPAQGDTSLSDLRGGRFSDI</sequence>
<evidence type="ECO:0000313" key="3">
    <source>
        <dbReference type="EMBL" id="VFJ54191.1"/>
    </source>
</evidence>
<comment type="similarity">
    <text evidence="1">Belongs to the phD/YefM antitoxin family.</text>
</comment>
<organism evidence="3">
    <name type="scientific">Candidatus Kentrum sp. DK</name>
    <dbReference type="NCBI Taxonomy" id="2126562"/>
    <lineage>
        <taxon>Bacteria</taxon>
        <taxon>Pseudomonadati</taxon>
        <taxon>Pseudomonadota</taxon>
        <taxon>Gammaproteobacteria</taxon>
        <taxon>Candidatus Kentrum</taxon>
    </lineage>
</organism>
<accession>A0A450SKU0</accession>
<name>A0A450SKU0_9GAMM</name>
<proteinExistence type="inferred from homology"/>
<dbReference type="EMBL" id="CAADEY010000042">
    <property type="protein sequence ID" value="VFJ54191.1"/>
    <property type="molecule type" value="Genomic_DNA"/>
</dbReference>
<dbReference type="InterPro" id="IPR036165">
    <property type="entry name" value="YefM-like_sf"/>
</dbReference>